<gene>
    <name evidence="7" type="ORF">B2J93_3163</name>
</gene>
<dbReference type="FunCoup" id="A0A218Z548">
    <property type="interactions" value="487"/>
</dbReference>
<protein>
    <submittedName>
        <fullName evidence="7">Uncharacterized protein</fullName>
    </submittedName>
</protein>
<dbReference type="InterPro" id="IPR007203">
    <property type="entry name" value="ORMDL"/>
</dbReference>
<dbReference type="PANTHER" id="PTHR12665">
    <property type="entry name" value="ORMDL PROTEINS"/>
    <property type="match status" value="1"/>
</dbReference>
<keyword evidence="4 6" id="KW-0472">Membrane</keyword>
<comment type="subcellular location">
    <subcellularLocation>
        <location evidence="1">Membrane</location>
        <topology evidence="1">Multi-pass membrane protein</topology>
    </subcellularLocation>
</comment>
<evidence type="ECO:0000313" key="7">
    <source>
        <dbReference type="EMBL" id="OWP02375.1"/>
    </source>
</evidence>
<feature type="compositionally biased region" description="Polar residues" evidence="5">
    <location>
        <begin position="20"/>
        <end position="33"/>
    </location>
</feature>
<evidence type="ECO:0000256" key="6">
    <source>
        <dbReference type="SAM" id="Phobius"/>
    </source>
</evidence>
<name>A0A218Z548_9HELO</name>
<evidence type="ECO:0000256" key="4">
    <source>
        <dbReference type="ARBA" id="ARBA00023136"/>
    </source>
</evidence>
<dbReference type="AlphaFoldDB" id="A0A218Z548"/>
<sequence>MVLTAQESQPPAQRSAPESAPTSTIPPSNTAKLSSPILLPRTVSYDATSKPPRPSGPNRAMSEQKIGRRRRSSSLLYQEPPETIEHMSDQAALPNLNANWVNAKGAWTIHLVLIACLKILFDIIPGVSQETSWTLTNISYMFGSFLMFHWVRGVPFEFNAGAYDNLNMWEQIDNGAQYTPAKKFLLSVPIVLFLLSTHYTHYDLTYFTINFLAVLGVVIPKLPYLVSFELAQASRSYNRHRHNTLPPSSPLRLSPAPAFEQTAAGTETAHNSIPTVTALSTTLMNVTFSTLNISENIPLVTRTVTAYGTFCPSSTKFTESTKTCNVNWEGWATVKMHCQDDFMTGV</sequence>
<dbReference type="STRING" id="503106.A0A218Z548"/>
<organism evidence="7 8">
    <name type="scientific">Diplocarpon coronariae</name>
    <dbReference type="NCBI Taxonomy" id="2795749"/>
    <lineage>
        <taxon>Eukaryota</taxon>
        <taxon>Fungi</taxon>
        <taxon>Dikarya</taxon>
        <taxon>Ascomycota</taxon>
        <taxon>Pezizomycotina</taxon>
        <taxon>Leotiomycetes</taxon>
        <taxon>Helotiales</taxon>
        <taxon>Drepanopezizaceae</taxon>
        <taxon>Diplocarpon</taxon>
    </lineage>
</organism>
<feature type="transmembrane region" description="Helical" evidence="6">
    <location>
        <begin position="184"/>
        <end position="201"/>
    </location>
</feature>
<dbReference type="EMBL" id="MZNU01000236">
    <property type="protein sequence ID" value="OWP02375.1"/>
    <property type="molecule type" value="Genomic_DNA"/>
</dbReference>
<evidence type="ECO:0000256" key="2">
    <source>
        <dbReference type="ARBA" id="ARBA00022692"/>
    </source>
</evidence>
<dbReference type="OrthoDB" id="1932233at2759"/>
<dbReference type="Proteomes" id="UP000242519">
    <property type="component" value="Unassembled WGS sequence"/>
</dbReference>
<dbReference type="GO" id="GO:0005789">
    <property type="term" value="C:endoplasmic reticulum membrane"/>
    <property type="evidence" value="ECO:0007669"/>
    <property type="project" value="InterPro"/>
</dbReference>
<reference evidence="7 8" key="1">
    <citation type="submission" date="2017-04" db="EMBL/GenBank/DDBJ databases">
        <title>Draft genome sequence of Marssonina coronaria NL1: causal agent of apple blotch.</title>
        <authorList>
            <person name="Cheng Q."/>
        </authorList>
    </citation>
    <scope>NUCLEOTIDE SEQUENCE [LARGE SCALE GENOMIC DNA]</scope>
    <source>
        <strain evidence="7 8">NL1</strain>
    </source>
</reference>
<dbReference type="InParanoid" id="A0A218Z548"/>
<feature type="region of interest" description="Disordered" evidence="5">
    <location>
        <begin position="1"/>
        <end position="73"/>
    </location>
</feature>
<evidence type="ECO:0000256" key="5">
    <source>
        <dbReference type="SAM" id="MobiDB-lite"/>
    </source>
</evidence>
<evidence type="ECO:0000313" key="8">
    <source>
        <dbReference type="Proteomes" id="UP000242519"/>
    </source>
</evidence>
<comment type="caution">
    <text evidence="7">The sequence shown here is derived from an EMBL/GenBank/DDBJ whole genome shotgun (WGS) entry which is preliminary data.</text>
</comment>
<feature type="transmembrane region" description="Helical" evidence="6">
    <location>
        <begin position="207"/>
        <end position="231"/>
    </location>
</feature>
<evidence type="ECO:0000256" key="1">
    <source>
        <dbReference type="ARBA" id="ARBA00004141"/>
    </source>
</evidence>
<keyword evidence="2 6" id="KW-0812">Transmembrane</keyword>
<proteinExistence type="predicted"/>
<keyword evidence="3 6" id="KW-1133">Transmembrane helix</keyword>
<feature type="compositionally biased region" description="Polar residues" evidence="5">
    <location>
        <begin position="1"/>
        <end position="12"/>
    </location>
</feature>
<evidence type="ECO:0000256" key="3">
    <source>
        <dbReference type="ARBA" id="ARBA00022989"/>
    </source>
</evidence>
<dbReference type="Pfam" id="PF04061">
    <property type="entry name" value="ORMDL"/>
    <property type="match status" value="1"/>
</dbReference>
<accession>A0A218Z548</accession>
<keyword evidence="8" id="KW-1185">Reference proteome</keyword>